<accession>A0A8D1FAY2</accession>
<protein>
    <recommendedName>
        <fullName evidence="6">Suppressor of fused homolog</fullName>
    </recommendedName>
</protein>
<dbReference type="Pfam" id="PF05076">
    <property type="entry name" value="SUFU"/>
    <property type="match status" value="1"/>
</dbReference>
<evidence type="ECO:0000259" key="2">
    <source>
        <dbReference type="Pfam" id="PF05076"/>
    </source>
</evidence>
<dbReference type="PANTHER" id="PTHR10928">
    <property type="entry name" value="SUPPRESSOR OF FUSED"/>
    <property type="match status" value="1"/>
</dbReference>
<dbReference type="Ensembl" id="ENSSSCT00040080073.1">
    <property type="protein sequence ID" value="ENSSSCP00040034641.1"/>
    <property type="gene ID" value="ENSSSCG00040058796.1"/>
</dbReference>
<organism evidence="4 5">
    <name type="scientific">Sus scrofa</name>
    <name type="common">Pig</name>
    <dbReference type="NCBI Taxonomy" id="9823"/>
    <lineage>
        <taxon>Eukaryota</taxon>
        <taxon>Metazoa</taxon>
        <taxon>Chordata</taxon>
        <taxon>Craniata</taxon>
        <taxon>Vertebrata</taxon>
        <taxon>Euteleostomi</taxon>
        <taxon>Mammalia</taxon>
        <taxon>Eutheria</taxon>
        <taxon>Laurasiatheria</taxon>
        <taxon>Artiodactyla</taxon>
        <taxon>Suina</taxon>
        <taxon>Suidae</taxon>
        <taxon>Sus</taxon>
    </lineage>
</organism>
<dbReference type="Pfam" id="PF12470">
    <property type="entry name" value="SUFU_C"/>
    <property type="match status" value="1"/>
</dbReference>
<feature type="domain" description="Suppressor of fused-like" evidence="2">
    <location>
        <begin position="64"/>
        <end position="240"/>
    </location>
</feature>
<dbReference type="InterPro" id="IPR007768">
    <property type="entry name" value="Suppressor_of_fused"/>
</dbReference>
<dbReference type="AlphaFoldDB" id="A0A8D1FAY2"/>
<dbReference type="Proteomes" id="UP000694722">
    <property type="component" value="Unplaced"/>
</dbReference>
<dbReference type="InterPro" id="IPR020941">
    <property type="entry name" value="SUFU-like_domain"/>
</dbReference>
<dbReference type="InterPro" id="IPR024314">
    <property type="entry name" value="SUFU_C"/>
</dbReference>
<dbReference type="SUPFAM" id="SSF103359">
    <property type="entry name" value="Suppressor of Fused, N-terminal domain"/>
    <property type="match status" value="1"/>
</dbReference>
<feature type="compositionally biased region" description="Pro residues" evidence="1">
    <location>
        <begin position="12"/>
        <end position="23"/>
    </location>
</feature>
<evidence type="ECO:0000259" key="3">
    <source>
        <dbReference type="Pfam" id="PF12470"/>
    </source>
</evidence>
<evidence type="ECO:0000313" key="4">
    <source>
        <dbReference type="Ensembl" id="ENSSSCP00040034641.1"/>
    </source>
</evidence>
<feature type="domain" description="Suppressor of fused C-terminal" evidence="3">
    <location>
        <begin position="253"/>
        <end position="326"/>
    </location>
</feature>
<dbReference type="InterPro" id="IPR037181">
    <property type="entry name" value="SUFU_N"/>
</dbReference>
<name>A0A8D1FAY2_PIG</name>
<sequence>MAELRPSGAPGPSAPPAPGPTAPPAFASLFPPGLHAIYGECRRLYPDQPNPLQVTAIVKYWLGGPDPLDYVSMYRNMGSPSANIPEHWHYISFGLSDLYGDNRVHEFTGTDGPSGFGFELTFRLKRETGESAPPTWPAELMQGLARYVFQSENTFCSGDHVSWHSPLDNSESRIQHMLLTEDPQMQPVQTPFGVVTFLQIVGVCTEELHAAQQWNGQGILELLRTVPVAGGPWLITDMRRGETIFEIDPHLQERVDKGIESDGSNLSGVSAKCAWDDLSRPPEDDEDSRSICIGTQPRRLSGKDTEQIRETLRRGLEINSKPVLPPINPQRQNGLTHDRAPPVPVACMRENNAQTPCWMDPGSLGLSDLWVTRASEGTQRARNTNISKYLRGLREQMGGQVGAKSDLGPPGLVGAHCAEHESPPYLGLGQSCPSFLPGAWSPADSCNPGGLPVWPALNWSRC</sequence>
<proteinExistence type="predicted"/>
<dbReference type="PANTHER" id="PTHR10928:SF2">
    <property type="entry name" value="SUPPRESSOR OF FUSED HOMOLOG"/>
    <property type="match status" value="1"/>
</dbReference>
<evidence type="ECO:0000313" key="5">
    <source>
        <dbReference type="Proteomes" id="UP000694722"/>
    </source>
</evidence>
<reference evidence="4" key="1">
    <citation type="submission" date="2025-08" db="UniProtKB">
        <authorList>
            <consortium name="Ensembl"/>
        </authorList>
    </citation>
    <scope>IDENTIFICATION</scope>
</reference>
<evidence type="ECO:0008006" key="6">
    <source>
        <dbReference type="Google" id="ProtNLM"/>
    </source>
</evidence>
<evidence type="ECO:0000256" key="1">
    <source>
        <dbReference type="SAM" id="MobiDB-lite"/>
    </source>
</evidence>
<feature type="compositionally biased region" description="Low complexity" evidence="1">
    <location>
        <begin position="1"/>
        <end position="11"/>
    </location>
</feature>
<feature type="region of interest" description="Disordered" evidence="1">
    <location>
        <begin position="1"/>
        <end position="24"/>
    </location>
</feature>